<protein>
    <submittedName>
        <fullName evidence="1">Uncharacterized protein</fullName>
    </submittedName>
</protein>
<evidence type="ECO:0000313" key="1">
    <source>
        <dbReference type="EMBL" id="MBH1941501.1"/>
    </source>
</evidence>
<name>A0A8J7HBU7_9FIRM</name>
<reference evidence="1" key="1">
    <citation type="submission" date="2020-12" db="EMBL/GenBank/DDBJ databases">
        <title>M. sibirica DSM 26468T genome.</title>
        <authorList>
            <person name="Thieme N."/>
            <person name="Rettenmaier R."/>
            <person name="Zverlov V."/>
            <person name="Liebl W."/>
        </authorList>
    </citation>
    <scope>NUCLEOTIDE SEQUENCE</scope>
    <source>
        <strain evidence="1">DSM 26468</strain>
    </source>
</reference>
<accession>A0A8J7HBU7</accession>
<comment type="caution">
    <text evidence="1">The sequence shown here is derived from an EMBL/GenBank/DDBJ whole genome shotgun (WGS) entry which is preliminary data.</text>
</comment>
<dbReference type="AlphaFoldDB" id="A0A8J7HBU7"/>
<dbReference type="EMBL" id="JAEAGR010000011">
    <property type="protein sequence ID" value="MBH1941501.1"/>
    <property type="molecule type" value="Genomic_DNA"/>
</dbReference>
<evidence type="ECO:0000313" key="2">
    <source>
        <dbReference type="Proteomes" id="UP000623269"/>
    </source>
</evidence>
<sequence length="255" mass="30057">MMKRILSLRIFKGLKNFFIDVDLQYEISGTQENPVFYRINSEYDLNMDNQPDKIEFFLNGTLNKRNKSPYIKVNGIKLDIYMDYTYNGEVGILDLDEKDGFIELAYLDEGPSGDPHYVFYRYNGTSLYELGEIDAYSLMDGQGHLISGFHLSDVQPVFYSAWYEIMDNRFVKKNHDLSEYIGKSYEFNGGEAYFIPKDNLNDPLELRWEWEAIKNFEPTTLKLLDIHIPYDRTLNFYLVEFPNGERGLLYFWIGD</sequence>
<gene>
    <name evidence="1" type="ORF">I5677_11410</name>
</gene>
<dbReference type="Proteomes" id="UP000623269">
    <property type="component" value="Unassembled WGS sequence"/>
</dbReference>
<proteinExistence type="predicted"/>
<dbReference type="RefSeq" id="WP_197661710.1">
    <property type="nucleotide sequence ID" value="NZ_JAEAGR010000011.1"/>
</dbReference>
<keyword evidence="2" id="KW-1185">Reference proteome</keyword>
<organism evidence="1 2">
    <name type="scientific">Mobilitalea sibirica</name>
    <dbReference type="NCBI Taxonomy" id="1462919"/>
    <lineage>
        <taxon>Bacteria</taxon>
        <taxon>Bacillati</taxon>
        <taxon>Bacillota</taxon>
        <taxon>Clostridia</taxon>
        <taxon>Lachnospirales</taxon>
        <taxon>Lachnospiraceae</taxon>
        <taxon>Mobilitalea</taxon>
    </lineage>
</organism>